<dbReference type="Proteomes" id="UP000070282">
    <property type="component" value="Unassembled WGS sequence"/>
</dbReference>
<name>A0A137S6T0_9GAMM</name>
<reference evidence="2" key="1">
    <citation type="submission" date="2015-12" db="EMBL/GenBank/DDBJ databases">
        <authorList>
            <person name="Lima A."/>
            <person name="Farahani Zayas N."/>
            <person name="Castro Da Silva M.A."/>
            <person name="Cabral A."/>
            <person name="Pessatti M.L."/>
        </authorList>
    </citation>
    <scope>NUCLEOTIDE SEQUENCE [LARGE SCALE GENOMIC DNA]</scope>
    <source>
        <strain evidence="2">LAMA 842</strain>
    </source>
</reference>
<dbReference type="AlphaFoldDB" id="A0A137S6T0"/>
<evidence type="ECO:0000313" key="2">
    <source>
        <dbReference type="Proteomes" id="UP000070282"/>
    </source>
</evidence>
<proteinExistence type="predicted"/>
<organism evidence="1 2">
    <name type="scientific">Marinobacter excellens LAMA 842</name>
    <dbReference type="NCBI Taxonomy" id="1306954"/>
    <lineage>
        <taxon>Bacteria</taxon>
        <taxon>Pseudomonadati</taxon>
        <taxon>Pseudomonadota</taxon>
        <taxon>Gammaproteobacteria</taxon>
        <taxon>Pseudomonadales</taxon>
        <taxon>Marinobacteraceae</taxon>
        <taxon>Marinobacter</taxon>
    </lineage>
</organism>
<evidence type="ECO:0000313" key="1">
    <source>
        <dbReference type="EMBL" id="KXO08139.1"/>
    </source>
</evidence>
<dbReference type="RefSeq" id="WP_061332993.1">
    <property type="nucleotide sequence ID" value="NZ_LOCO01000018.1"/>
</dbReference>
<dbReference type="PATRIC" id="fig|1306954.6.peg.1312"/>
<protein>
    <submittedName>
        <fullName evidence="1">Uncharacterized protein</fullName>
    </submittedName>
</protein>
<gene>
    <name evidence="1" type="ORF">J122_3034</name>
</gene>
<sequence>MAYPKLPEWPIVDPENPPEGYYRVAKVMNPEDDTAPWHFFAVGRHLILGQKVWVQLGDDDPGEFATAQYEFPIGAARWFVETLKRFFLEPDHPNAVPRGAITIEEEVDGEMLGVTRGAQYGSMLKGIAGYSLDNLNRFEHTSFGPDDNWCQMFKMGDPWLFEQGLLDVFKDIAERHERGEF</sequence>
<accession>A0A137S6T0</accession>
<comment type="caution">
    <text evidence="1">The sequence shown here is derived from an EMBL/GenBank/DDBJ whole genome shotgun (WGS) entry which is preliminary data.</text>
</comment>
<keyword evidence="2" id="KW-1185">Reference proteome</keyword>
<dbReference type="EMBL" id="LOCO01000018">
    <property type="protein sequence ID" value="KXO08139.1"/>
    <property type="molecule type" value="Genomic_DNA"/>
</dbReference>